<evidence type="ECO:0000313" key="2">
    <source>
        <dbReference type="EMBL" id="KLD62139.1"/>
    </source>
</evidence>
<proteinExistence type="predicted"/>
<dbReference type="STRING" id="1440762.Y882_17405"/>
<organism evidence="2 3">
    <name type="scientific">Dyella japonica DSM 16301</name>
    <dbReference type="NCBI Taxonomy" id="1440762"/>
    <lineage>
        <taxon>Bacteria</taxon>
        <taxon>Pseudomonadati</taxon>
        <taxon>Pseudomonadota</taxon>
        <taxon>Gammaproteobacteria</taxon>
        <taxon>Lysobacterales</taxon>
        <taxon>Rhodanobacteraceae</taxon>
        <taxon>Dyella</taxon>
    </lineage>
</organism>
<keyword evidence="1" id="KW-0812">Transmembrane</keyword>
<dbReference type="AlphaFoldDB" id="A0A0G9GZ04"/>
<sequence>MNASIKAWHTAVAQLWQRSPATPLWRWWLGELASLLPRPLLQAFTSGIEWHAMEWMDGEWQLRAMHASAPVARWNDALLIEQQQALIRAALANVPQDALRLAFLVPDAWVLRRHMSFPAAARDQLKRVAAFEIDRQTPFRAAQVFHDIGQVTVTANGTQLQTELVAVPRSLIDPLLARLRELGVVLDAMDIGVNGARLGVNLLPASDKPRRINRRFRLNLGLMAGALLLLILSMLQWVHNRESALDVMRGEVDRMKTEVQAVSALRQTLQDHAGATGFLAQRKRNGATALSILQDLSARLPQNAWLERLSIDHGGQIGMQGQGTQAASLLEALKGSASLAEPAFQGSIQKDPSTGKERFFMVAQLRKPSDAKQKAPAAAGSTP</sequence>
<dbReference type="InterPro" id="IPR007813">
    <property type="entry name" value="PilN"/>
</dbReference>
<dbReference type="InterPro" id="IPR052534">
    <property type="entry name" value="Extracell_DNA_Util/SecSys_Comp"/>
</dbReference>
<dbReference type="Gene3D" id="3.30.420.380">
    <property type="match status" value="1"/>
</dbReference>
<dbReference type="Pfam" id="PF05137">
    <property type="entry name" value="PilN"/>
    <property type="match status" value="1"/>
</dbReference>
<feature type="transmembrane region" description="Helical" evidence="1">
    <location>
        <begin position="218"/>
        <end position="238"/>
    </location>
</feature>
<dbReference type="PANTHER" id="PTHR40278:SF1">
    <property type="entry name" value="DNA UTILIZATION PROTEIN HOFN"/>
    <property type="match status" value="1"/>
</dbReference>
<evidence type="ECO:0000313" key="3">
    <source>
        <dbReference type="Proteomes" id="UP000035481"/>
    </source>
</evidence>
<dbReference type="PANTHER" id="PTHR40278">
    <property type="entry name" value="DNA UTILIZATION PROTEIN HOFN"/>
    <property type="match status" value="1"/>
</dbReference>
<accession>A0A0G9GZ04</accession>
<keyword evidence="1" id="KW-1133">Transmembrane helix</keyword>
<dbReference type="SUPFAM" id="SSF53067">
    <property type="entry name" value="Actin-like ATPase domain"/>
    <property type="match status" value="1"/>
</dbReference>
<dbReference type="EMBL" id="JPLA01000055">
    <property type="protein sequence ID" value="KLD62139.1"/>
    <property type="molecule type" value="Genomic_DNA"/>
</dbReference>
<dbReference type="RefSeq" id="WP_046973161.1">
    <property type="nucleotide sequence ID" value="NZ_JPLA01000055.1"/>
</dbReference>
<dbReference type="PATRIC" id="fig|1440762.4.peg.3238"/>
<dbReference type="Proteomes" id="UP000035481">
    <property type="component" value="Unassembled WGS sequence"/>
</dbReference>
<dbReference type="InterPro" id="IPR043129">
    <property type="entry name" value="ATPase_NBD"/>
</dbReference>
<reference evidence="2 3" key="1">
    <citation type="journal article" date="2015" name="Antonie Van Leeuwenhoek">
        <title>A phylogenomic and molecular marker based taxonomic framework for the order Xanthomonadales: proposal to transfer the families Algiphilaceae and Solimonadaceae to the order Nevskiales ord. nov. and to create a new family within the order Xanthomonadales, the family Rhodanobacteraceae fam. nov., containing the genus Rhodanobacter and its closest relatives.</title>
        <authorList>
            <person name="Naushad S."/>
            <person name="Adeolu M."/>
            <person name="Wong S."/>
            <person name="Sohail M."/>
            <person name="Schellhorn H.E."/>
            <person name="Gupta R.S."/>
        </authorList>
    </citation>
    <scope>NUCLEOTIDE SEQUENCE [LARGE SCALE GENOMIC DNA]</scope>
    <source>
        <strain evidence="2 3">DSM 16301</strain>
    </source>
</reference>
<gene>
    <name evidence="2" type="ORF">Y882_17405</name>
</gene>
<name>A0A0G9GZ04_9GAMM</name>
<evidence type="ECO:0000256" key="1">
    <source>
        <dbReference type="SAM" id="Phobius"/>
    </source>
</evidence>
<evidence type="ECO:0008006" key="4">
    <source>
        <dbReference type="Google" id="ProtNLM"/>
    </source>
</evidence>
<dbReference type="OrthoDB" id="5621075at2"/>
<protein>
    <recommendedName>
        <fullName evidence="4">Fimbrial assembly protein</fullName>
    </recommendedName>
</protein>
<comment type="caution">
    <text evidence="2">The sequence shown here is derived from an EMBL/GenBank/DDBJ whole genome shotgun (WGS) entry which is preliminary data.</text>
</comment>
<keyword evidence="1" id="KW-0472">Membrane</keyword>